<organism evidence="1 2">
    <name type="scientific">Enterococcus ratti</name>
    <dbReference type="NCBI Taxonomy" id="150033"/>
    <lineage>
        <taxon>Bacteria</taxon>
        <taxon>Bacillati</taxon>
        <taxon>Bacillota</taxon>
        <taxon>Bacilli</taxon>
        <taxon>Lactobacillales</taxon>
        <taxon>Enterococcaceae</taxon>
        <taxon>Enterococcus</taxon>
    </lineage>
</organism>
<evidence type="ECO:0000313" key="2">
    <source>
        <dbReference type="Proteomes" id="UP000182152"/>
    </source>
</evidence>
<reference evidence="1 2" key="1">
    <citation type="submission" date="2014-12" db="EMBL/GenBank/DDBJ databases">
        <title>Draft genome sequences of 29 type strains of Enterococci.</title>
        <authorList>
            <person name="Zhong Z."/>
            <person name="Sun Z."/>
            <person name="Liu W."/>
            <person name="Zhang W."/>
            <person name="Zhang H."/>
        </authorList>
    </citation>
    <scope>NUCLEOTIDE SEQUENCE [LARGE SCALE GENOMIC DNA]</scope>
    <source>
        <strain evidence="1 2">DSM 15687</strain>
    </source>
</reference>
<evidence type="ECO:0000313" key="1">
    <source>
        <dbReference type="EMBL" id="OJG81732.1"/>
    </source>
</evidence>
<proteinExistence type="predicted"/>
<dbReference type="STRING" id="150033.RV14_GL000259"/>
<gene>
    <name evidence="1" type="ORF">RV14_GL000259</name>
</gene>
<dbReference type="EMBL" id="JXLB01000010">
    <property type="protein sequence ID" value="OJG81732.1"/>
    <property type="molecule type" value="Genomic_DNA"/>
</dbReference>
<keyword evidence="2" id="KW-1185">Reference proteome</keyword>
<dbReference type="AlphaFoldDB" id="A0A1L8WLS9"/>
<protein>
    <submittedName>
        <fullName evidence="1">Uncharacterized protein</fullName>
    </submittedName>
</protein>
<comment type="caution">
    <text evidence="1">The sequence shown here is derived from an EMBL/GenBank/DDBJ whole genome shotgun (WGS) entry which is preliminary data.</text>
</comment>
<name>A0A1L8WLS9_9ENTE</name>
<accession>A0A1L8WLS9</accession>
<sequence length="63" mass="7601">MPYFQLKKEQNEENYSFTIYILEIGLISWDVWSDQTNNSQEVYCVSPFFLSIKQRESIVFDTH</sequence>
<dbReference type="Proteomes" id="UP000182152">
    <property type="component" value="Unassembled WGS sequence"/>
</dbReference>